<dbReference type="EMBL" id="JARXVC010000017">
    <property type="protein sequence ID" value="MDH6284043.1"/>
    <property type="molecule type" value="Genomic_DNA"/>
</dbReference>
<keyword evidence="1" id="KW-0812">Transmembrane</keyword>
<feature type="transmembrane region" description="Helical" evidence="1">
    <location>
        <begin position="23"/>
        <end position="44"/>
    </location>
</feature>
<protein>
    <submittedName>
        <fullName evidence="2">Uncharacterized protein</fullName>
    </submittedName>
</protein>
<keyword evidence="1" id="KW-1133">Transmembrane helix</keyword>
<sequence length="86" mass="9054">MFIEPLKDLLAWWNRQSDATQKYVNFFTAGIGGGALAAFLARVLQTTTGALATTFGEAFGAIIVGSSLGLVLAALNDCGLQQVTPY</sequence>
<comment type="caution">
    <text evidence="2">The sequence shown here is derived from an EMBL/GenBank/DDBJ whole genome shotgun (WGS) entry which is preliminary data.</text>
</comment>
<keyword evidence="1" id="KW-0472">Membrane</keyword>
<accession>A0ABT6MI98</accession>
<name>A0ABT6MI98_9NOCA</name>
<organism evidence="2 3">
    <name type="scientific">Prescottella agglutinans</name>
    <dbReference type="NCBI Taxonomy" id="1644129"/>
    <lineage>
        <taxon>Bacteria</taxon>
        <taxon>Bacillati</taxon>
        <taxon>Actinomycetota</taxon>
        <taxon>Actinomycetes</taxon>
        <taxon>Mycobacteriales</taxon>
        <taxon>Nocardiaceae</taxon>
        <taxon>Prescottella</taxon>
    </lineage>
</organism>
<evidence type="ECO:0000256" key="1">
    <source>
        <dbReference type="SAM" id="Phobius"/>
    </source>
</evidence>
<keyword evidence="3" id="KW-1185">Reference proteome</keyword>
<dbReference type="Proteomes" id="UP001160334">
    <property type="component" value="Unassembled WGS sequence"/>
</dbReference>
<reference evidence="2 3" key="1">
    <citation type="submission" date="2023-04" db="EMBL/GenBank/DDBJ databases">
        <title>Forest soil microbial communities from Buena Vista Peninsula, Colon Province, Panama.</title>
        <authorList>
            <person name="Bouskill N."/>
        </authorList>
    </citation>
    <scope>NUCLEOTIDE SEQUENCE [LARGE SCALE GENOMIC DNA]</scope>
    <source>
        <strain evidence="2 3">CFH S0262</strain>
    </source>
</reference>
<evidence type="ECO:0000313" key="3">
    <source>
        <dbReference type="Proteomes" id="UP001160334"/>
    </source>
</evidence>
<proteinExistence type="predicted"/>
<evidence type="ECO:0000313" key="2">
    <source>
        <dbReference type="EMBL" id="MDH6284043.1"/>
    </source>
</evidence>
<feature type="transmembrane region" description="Helical" evidence="1">
    <location>
        <begin position="50"/>
        <end position="75"/>
    </location>
</feature>
<gene>
    <name evidence="2" type="ORF">M2280_005294</name>
</gene>
<dbReference type="RefSeq" id="WP_280763290.1">
    <property type="nucleotide sequence ID" value="NZ_JARXVC010000017.1"/>
</dbReference>